<sequence>MTETTTLNAEVRSRAGTGGARETRRNGRTPAVIYGSKLDTLMISLDSAELAKQVRRHGFLNHVFDIDIEGRKERVIPREVQNHPLSGRALHVDFMRISATTAITVEVEVVFINEDKAPGLKRGGVLNVVMRTIEVECTPDAIPEQLTVDLSGLEIGDAIHLGAIALPAGVELTDPDIEATVVTLAPPTVEGAGQPTAAEGDEGAGAAG</sequence>
<dbReference type="Pfam" id="PF01386">
    <property type="entry name" value="Ribosomal_L25p"/>
    <property type="match status" value="1"/>
</dbReference>
<dbReference type="InterPro" id="IPR011035">
    <property type="entry name" value="Ribosomal_bL25/Gln-tRNA_synth"/>
</dbReference>
<keyword evidence="2 5" id="KW-0694">RNA-binding</keyword>
<dbReference type="GO" id="GO:0003735">
    <property type="term" value="F:structural constituent of ribosome"/>
    <property type="evidence" value="ECO:0007669"/>
    <property type="project" value="InterPro"/>
</dbReference>
<dbReference type="Gene3D" id="2.170.120.20">
    <property type="entry name" value="Ribosomal protein L25, beta domain"/>
    <property type="match status" value="1"/>
</dbReference>
<keyword evidence="1 5" id="KW-0699">rRNA-binding</keyword>
<evidence type="ECO:0000256" key="3">
    <source>
        <dbReference type="ARBA" id="ARBA00022980"/>
    </source>
</evidence>
<name>A0A7H1MZT2_9PROT</name>
<dbReference type="AlphaFoldDB" id="A0A7H1MZT2"/>
<evidence type="ECO:0000256" key="5">
    <source>
        <dbReference type="HAMAP-Rule" id="MF_01334"/>
    </source>
</evidence>
<reference evidence="9 10" key="1">
    <citation type="submission" date="2020-05" db="EMBL/GenBank/DDBJ databases">
        <title>Complete closed genome sequence of Defluviicoccus vanus.</title>
        <authorList>
            <person name="Bessarab I."/>
            <person name="Arumugam K."/>
            <person name="Maszenan A.M."/>
            <person name="Seviour R.J."/>
            <person name="Williams R.B."/>
        </authorList>
    </citation>
    <scope>NUCLEOTIDE SEQUENCE [LARGE SCALE GENOMIC DNA]</scope>
    <source>
        <strain evidence="9 10">Ben 114</strain>
    </source>
</reference>
<dbReference type="PANTHER" id="PTHR33284:SF1">
    <property type="entry name" value="RIBOSOMAL PROTEIN L25_GLN-TRNA SYNTHETASE, ANTI-CODON-BINDING DOMAIN-CONTAINING PROTEIN"/>
    <property type="match status" value="1"/>
</dbReference>
<dbReference type="InterPro" id="IPR029751">
    <property type="entry name" value="Ribosomal_L25_dom"/>
</dbReference>
<dbReference type="GO" id="GO:0008097">
    <property type="term" value="F:5S rRNA binding"/>
    <property type="evidence" value="ECO:0007669"/>
    <property type="project" value="InterPro"/>
</dbReference>
<dbReference type="PANTHER" id="PTHR33284">
    <property type="entry name" value="RIBOSOMAL PROTEIN L25/GLN-TRNA SYNTHETASE, ANTI-CODON-BINDING DOMAIN-CONTAINING PROTEIN"/>
    <property type="match status" value="1"/>
</dbReference>
<dbReference type="RefSeq" id="WP_190262480.1">
    <property type="nucleotide sequence ID" value="NZ_CP053923.1"/>
</dbReference>
<dbReference type="NCBIfam" id="NF004612">
    <property type="entry name" value="PRK05943.1"/>
    <property type="match status" value="1"/>
</dbReference>
<evidence type="ECO:0000259" key="7">
    <source>
        <dbReference type="Pfam" id="PF01386"/>
    </source>
</evidence>
<evidence type="ECO:0000256" key="1">
    <source>
        <dbReference type="ARBA" id="ARBA00022730"/>
    </source>
</evidence>
<evidence type="ECO:0000313" key="9">
    <source>
        <dbReference type="EMBL" id="QNT68968.1"/>
    </source>
</evidence>
<evidence type="ECO:0000256" key="2">
    <source>
        <dbReference type="ARBA" id="ARBA00022884"/>
    </source>
</evidence>
<comment type="similarity">
    <text evidence="5">Belongs to the bacterial ribosomal protein bL25 family. CTC subfamily.</text>
</comment>
<dbReference type="HAMAP" id="MF_01334">
    <property type="entry name" value="Ribosomal_bL25_CTC"/>
    <property type="match status" value="1"/>
</dbReference>
<dbReference type="InterPro" id="IPR020057">
    <property type="entry name" value="Ribosomal_bL25_b-dom"/>
</dbReference>
<accession>A0A7H1MZT2</accession>
<gene>
    <name evidence="5" type="primary">rplY</name>
    <name evidence="5" type="synonym">ctc</name>
    <name evidence="9" type="ORF">HQ394_05850</name>
</gene>
<feature type="region of interest" description="Disordered" evidence="6">
    <location>
        <begin position="187"/>
        <end position="208"/>
    </location>
</feature>
<feature type="region of interest" description="Disordered" evidence="6">
    <location>
        <begin position="1"/>
        <end position="28"/>
    </location>
</feature>
<keyword evidence="3 5" id="KW-0689">Ribosomal protein</keyword>
<keyword evidence="10" id="KW-1185">Reference proteome</keyword>
<comment type="subunit">
    <text evidence="5">Part of the 50S ribosomal subunit; part of the 5S rRNA/L5/L18/L25 subcomplex. Contacts the 5S rRNA. Binds to the 5S rRNA independently of L5 and L18.</text>
</comment>
<feature type="domain" description="Large ribosomal subunit protein bL25 beta" evidence="8">
    <location>
        <begin position="103"/>
        <end position="187"/>
    </location>
</feature>
<dbReference type="InterPro" id="IPR037121">
    <property type="entry name" value="Ribosomal_bL25_C"/>
</dbReference>
<dbReference type="Proteomes" id="UP000516369">
    <property type="component" value="Chromosome"/>
</dbReference>
<evidence type="ECO:0000259" key="8">
    <source>
        <dbReference type="Pfam" id="PF14693"/>
    </source>
</evidence>
<dbReference type="InterPro" id="IPR001021">
    <property type="entry name" value="Ribosomal_bL25_long"/>
</dbReference>
<dbReference type="NCBIfam" id="TIGR00731">
    <property type="entry name" value="bL25_bact_ctc"/>
    <property type="match status" value="1"/>
</dbReference>
<dbReference type="Gene3D" id="2.40.240.10">
    <property type="entry name" value="Ribosomal Protein L25, Chain P"/>
    <property type="match status" value="1"/>
</dbReference>
<organism evidence="9 10">
    <name type="scientific">Defluviicoccus vanus</name>
    <dbReference type="NCBI Taxonomy" id="111831"/>
    <lineage>
        <taxon>Bacteria</taxon>
        <taxon>Pseudomonadati</taxon>
        <taxon>Pseudomonadota</taxon>
        <taxon>Alphaproteobacteria</taxon>
        <taxon>Rhodospirillales</taxon>
        <taxon>Rhodospirillaceae</taxon>
        <taxon>Defluviicoccus</taxon>
    </lineage>
</organism>
<evidence type="ECO:0000256" key="4">
    <source>
        <dbReference type="ARBA" id="ARBA00023274"/>
    </source>
</evidence>
<proteinExistence type="inferred from homology"/>
<keyword evidence="4 5" id="KW-0687">Ribonucleoprotein</keyword>
<dbReference type="GO" id="GO:0006412">
    <property type="term" value="P:translation"/>
    <property type="evidence" value="ECO:0007669"/>
    <property type="project" value="UniProtKB-UniRule"/>
</dbReference>
<evidence type="ECO:0000313" key="10">
    <source>
        <dbReference type="Proteomes" id="UP000516369"/>
    </source>
</evidence>
<dbReference type="Pfam" id="PF14693">
    <property type="entry name" value="Ribosomal_TL5_C"/>
    <property type="match status" value="1"/>
</dbReference>
<comment type="function">
    <text evidence="5">This is one of the proteins that binds to the 5S RNA in the ribosome where it forms part of the central protuberance.</text>
</comment>
<dbReference type="InterPro" id="IPR020056">
    <property type="entry name" value="Rbsml_bL25/Gln-tRNA_synth_N"/>
</dbReference>
<dbReference type="InterPro" id="IPR020930">
    <property type="entry name" value="Ribosomal_uL5_bac-type"/>
</dbReference>
<dbReference type="EMBL" id="CP053923">
    <property type="protein sequence ID" value="QNT68968.1"/>
    <property type="molecule type" value="Genomic_DNA"/>
</dbReference>
<dbReference type="NCBIfam" id="NF004128">
    <property type="entry name" value="PRK05618.1-2"/>
    <property type="match status" value="1"/>
</dbReference>
<feature type="domain" description="Large ribosomal subunit protein bL25 L25" evidence="7">
    <location>
        <begin position="7"/>
        <end position="94"/>
    </location>
</feature>
<dbReference type="GO" id="GO:0022625">
    <property type="term" value="C:cytosolic large ribosomal subunit"/>
    <property type="evidence" value="ECO:0007669"/>
    <property type="project" value="TreeGrafter"/>
</dbReference>
<evidence type="ECO:0000256" key="6">
    <source>
        <dbReference type="SAM" id="MobiDB-lite"/>
    </source>
</evidence>
<dbReference type="SUPFAM" id="SSF50715">
    <property type="entry name" value="Ribosomal protein L25-like"/>
    <property type="match status" value="1"/>
</dbReference>
<dbReference type="KEGG" id="dvn:HQ394_05850"/>
<dbReference type="CDD" id="cd00495">
    <property type="entry name" value="Ribosomal_L25_TL5_CTC"/>
    <property type="match status" value="1"/>
</dbReference>
<protein>
    <recommendedName>
        <fullName evidence="5">Large ribosomal subunit protein bL25</fullName>
    </recommendedName>
    <alternativeName>
        <fullName evidence="5">General stress protein CTC</fullName>
    </alternativeName>
</protein>